<dbReference type="GO" id="GO:0003677">
    <property type="term" value="F:DNA binding"/>
    <property type="evidence" value="ECO:0007669"/>
    <property type="project" value="UniProtKB-KW"/>
</dbReference>
<organism evidence="4 5">
    <name type="scientific">Natrinema saccharevitans</name>
    <dbReference type="NCBI Taxonomy" id="301967"/>
    <lineage>
        <taxon>Archaea</taxon>
        <taxon>Methanobacteriati</taxon>
        <taxon>Methanobacteriota</taxon>
        <taxon>Stenosarchaea group</taxon>
        <taxon>Halobacteria</taxon>
        <taxon>Halobacteriales</taxon>
        <taxon>Natrialbaceae</taxon>
        <taxon>Natrinema</taxon>
    </lineage>
</organism>
<dbReference type="InterPro" id="IPR013324">
    <property type="entry name" value="RNA_pol_sigma_r3/r4-like"/>
</dbReference>
<keyword evidence="2" id="KW-0804">Transcription</keyword>
<dbReference type="PANTHER" id="PTHR34236">
    <property type="entry name" value="DIMETHYL SULFOXIDE REDUCTASE TRANSCRIPTIONAL ACTIVATOR"/>
    <property type="match status" value="1"/>
</dbReference>
<sequence length="231" mass="26144">MGLVAEFKIYCEALPLVDVAAAVPDARVILNLQYNHGKRPLFLITVNGGSEQTLETTLTDTYDVGDWTQIGQAGETRRYQIQPALSFEEQLGDDIDDLTGLEQLATADAFIDRITVEPDGWRQTGWFADREEFSKFSSFWQHNADFQLDRLNRDETPEPPGEGLTNRQYEALRIAYERGYFEIPRQVSLEEIAAELDITASSVTERLRRAQTQLIEETVATTWPTLPASPQ</sequence>
<proteinExistence type="predicted"/>
<evidence type="ECO:0000256" key="1">
    <source>
        <dbReference type="ARBA" id="ARBA00023015"/>
    </source>
</evidence>
<protein>
    <submittedName>
        <fullName evidence="4">DNA-binding protein</fullName>
    </submittedName>
</protein>
<dbReference type="SUPFAM" id="SSF88659">
    <property type="entry name" value="Sigma3 and sigma4 domains of RNA polymerase sigma factors"/>
    <property type="match status" value="1"/>
</dbReference>
<reference evidence="5" key="1">
    <citation type="submission" date="2016-04" db="EMBL/GenBank/DDBJ databases">
        <authorList>
            <person name="Chen S.-C."/>
            <person name="Lai M.-C."/>
        </authorList>
    </citation>
    <scope>NUCLEOTIDE SEQUENCE [LARGE SCALE GENOMIC DNA]</scope>
    <source>
        <strain evidence="5">AB14</strain>
    </source>
</reference>
<dbReference type="OrthoDB" id="202021at2157"/>
<evidence type="ECO:0000313" key="5">
    <source>
        <dbReference type="Proteomes" id="UP000189370"/>
    </source>
</evidence>
<dbReference type="STRING" id="301967.A6E15_18670"/>
<dbReference type="AlphaFoldDB" id="A0A1S8AS00"/>
<accession>A0A1S8AS00</accession>
<gene>
    <name evidence="4" type="ORF">A6E15_18670</name>
</gene>
<evidence type="ECO:0000313" key="4">
    <source>
        <dbReference type="EMBL" id="OLZ39396.1"/>
    </source>
</evidence>
<dbReference type="EMBL" id="LWLN01000002">
    <property type="protein sequence ID" value="OLZ39396.1"/>
    <property type="molecule type" value="Genomic_DNA"/>
</dbReference>
<dbReference type="InterPro" id="IPR036388">
    <property type="entry name" value="WH-like_DNA-bd_sf"/>
</dbReference>
<comment type="caution">
    <text evidence="4">The sequence shown here is derived from an EMBL/GenBank/DDBJ whole genome shotgun (WGS) entry which is preliminary data.</text>
</comment>
<dbReference type="Pfam" id="PF04967">
    <property type="entry name" value="HTH_10"/>
    <property type="match status" value="1"/>
</dbReference>
<dbReference type="PANTHER" id="PTHR34236:SF1">
    <property type="entry name" value="DIMETHYL SULFOXIDE REDUCTASE TRANSCRIPTIONAL ACTIVATOR"/>
    <property type="match status" value="1"/>
</dbReference>
<dbReference type="Gene3D" id="1.10.10.10">
    <property type="entry name" value="Winged helix-like DNA-binding domain superfamily/Winged helix DNA-binding domain"/>
    <property type="match status" value="1"/>
</dbReference>
<dbReference type="Proteomes" id="UP000189370">
    <property type="component" value="Unassembled WGS sequence"/>
</dbReference>
<feature type="domain" description="HTH bat-type" evidence="3">
    <location>
        <begin position="164"/>
        <end position="216"/>
    </location>
</feature>
<evidence type="ECO:0000259" key="3">
    <source>
        <dbReference type="Pfam" id="PF04967"/>
    </source>
</evidence>
<name>A0A1S8AS00_9EURY</name>
<keyword evidence="4" id="KW-0238">DNA-binding</keyword>
<dbReference type="InterPro" id="IPR007050">
    <property type="entry name" value="HTH_bacterioopsin"/>
</dbReference>
<keyword evidence="5" id="KW-1185">Reference proteome</keyword>
<keyword evidence="1" id="KW-0805">Transcription regulation</keyword>
<dbReference type="RefSeq" id="WP_076148712.1">
    <property type="nucleotide sequence ID" value="NZ_LWLN01000002.1"/>
</dbReference>
<evidence type="ECO:0000256" key="2">
    <source>
        <dbReference type="ARBA" id="ARBA00023163"/>
    </source>
</evidence>